<dbReference type="SMART" id="SM00421">
    <property type="entry name" value="HTH_LUXR"/>
    <property type="match status" value="1"/>
</dbReference>
<dbReference type="AlphaFoldDB" id="A0A4R2JZF4"/>
<reference evidence="2 3" key="1">
    <citation type="submission" date="2019-03" db="EMBL/GenBank/DDBJ databases">
        <title>Genomic Encyclopedia of Type Strains, Phase IV (KMG-IV): sequencing the most valuable type-strain genomes for metagenomic binning, comparative biology and taxonomic classification.</title>
        <authorList>
            <person name="Goeker M."/>
        </authorList>
    </citation>
    <scope>NUCLEOTIDE SEQUENCE [LARGE SCALE GENOMIC DNA]</scope>
    <source>
        <strain evidence="2 3">DSM 45934</strain>
    </source>
</reference>
<dbReference type="InterPro" id="IPR051797">
    <property type="entry name" value="TrmB-like"/>
</dbReference>
<dbReference type="Proteomes" id="UP000295680">
    <property type="component" value="Unassembled WGS sequence"/>
</dbReference>
<dbReference type="CDD" id="cd06170">
    <property type="entry name" value="LuxR_C_like"/>
    <property type="match status" value="1"/>
</dbReference>
<dbReference type="EMBL" id="SLWS01000002">
    <property type="protein sequence ID" value="TCO62828.1"/>
    <property type="molecule type" value="Genomic_DNA"/>
</dbReference>
<evidence type="ECO:0000313" key="3">
    <source>
        <dbReference type="Proteomes" id="UP000295680"/>
    </source>
</evidence>
<organism evidence="2 3">
    <name type="scientific">Actinocrispum wychmicini</name>
    <dbReference type="NCBI Taxonomy" id="1213861"/>
    <lineage>
        <taxon>Bacteria</taxon>
        <taxon>Bacillati</taxon>
        <taxon>Actinomycetota</taxon>
        <taxon>Actinomycetes</taxon>
        <taxon>Pseudonocardiales</taxon>
        <taxon>Pseudonocardiaceae</taxon>
        <taxon>Actinocrispum</taxon>
    </lineage>
</organism>
<keyword evidence="3" id="KW-1185">Reference proteome</keyword>
<name>A0A4R2JZF4_9PSEU</name>
<dbReference type="PANTHER" id="PTHR34293">
    <property type="entry name" value="HTH-TYPE TRANSCRIPTIONAL REGULATOR TRMBL2"/>
    <property type="match status" value="1"/>
</dbReference>
<gene>
    <name evidence="2" type="ORF">EV192_102967</name>
</gene>
<dbReference type="Gene3D" id="1.10.10.10">
    <property type="entry name" value="Winged helix-like DNA-binding domain superfamily/Winged helix DNA-binding domain"/>
    <property type="match status" value="2"/>
</dbReference>
<proteinExistence type="predicted"/>
<dbReference type="InterPro" id="IPR036388">
    <property type="entry name" value="WH-like_DNA-bd_sf"/>
</dbReference>
<sequence length="333" mass="36194">MLESLGLSGMTESVYRLMLAHPDWGVTHLAAHMEVAEGRVRECLDELADLALLRPSWDRPNGLRPVSPQVGLAALLARAESEVAERQRQIETTRAAISAIAVEHHATHDRDHVVHLTGLDQVRVRLEELACTATSECASFTPGAAQRPDTHQAGKPANQAALERGVSVRSVYQDSFRNDPGTLAYVRWLTDLGGLTRSVPTLPMMMVIIDRSVALLPVDPTDSSRGAIEVSAPGVVAAVYSLFEQVWATATPFGAPEPVNDSGLNPQELQLLKILSEGHTDEVAGRRLNLSLRTVRRMMSQIMDRLGAHSRFQAGVHAAAKGWLGTTPEPSRH</sequence>
<evidence type="ECO:0000313" key="2">
    <source>
        <dbReference type="EMBL" id="TCO62828.1"/>
    </source>
</evidence>
<dbReference type="PANTHER" id="PTHR34293:SF1">
    <property type="entry name" value="HTH-TYPE TRANSCRIPTIONAL REGULATOR TRMBL2"/>
    <property type="match status" value="1"/>
</dbReference>
<feature type="domain" description="HTH luxR-type" evidence="1">
    <location>
        <begin position="257"/>
        <end position="322"/>
    </location>
</feature>
<dbReference type="PROSITE" id="PS50043">
    <property type="entry name" value="HTH_LUXR_2"/>
    <property type="match status" value="1"/>
</dbReference>
<comment type="caution">
    <text evidence="2">The sequence shown here is derived from an EMBL/GenBank/DDBJ whole genome shotgun (WGS) entry which is preliminary data.</text>
</comment>
<dbReference type="Pfam" id="PF00196">
    <property type="entry name" value="GerE"/>
    <property type="match status" value="1"/>
</dbReference>
<dbReference type="InterPro" id="IPR000792">
    <property type="entry name" value="Tscrpt_reg_LuxR_C"/>
</dbReference>
<dbReference type="InterPro" id="IPR016032">
    <property type="entry name" value="Sig_transdc_resp-reg_C-effctor"/>
</dbReference>
<dbReference type="RefSeq" id="WP_132114886.1">
    <property type="nucleotide sequence ID" value="NZ_SLWS01000002.1"/>
</dbReference>
<dbReference type="GO" id="GO:0006355">
    <property type="term" value="P:regulation of DNA-templated transcription"/>
    <property type="evidence" value="ECO:0007669"/>
    <property type="project" value="InterPro"/>
</dbReference>
<dbReference type="SUPFAM" id="SSF46894">
    <property type="entry name" value="C-terminal effector domain of the bipartite response regulators"/>
    <property type="match status" value="1"/>
</dbReference>
<dbReference type="GO" id="GO:0003677">
    <property type="term" value="F:DNA binding"/>
    <property type="evidence" value="ECO:0007669"/>
    <property type="project" value="InterPro"/>
</dbReference>
<accession>A0A4R2JZF4</accession>
<evidence type="ECO:0000259" key="1">
    <source>
        <dbReference type="PROSITE" id="PS50043"/>
    </source>
</evidence>
<protein>
    <submittedName>
        <fullName evidence="2">Regulatory LuxR family protein</fullName>
    </submittedName>
</protein>
<dbReference type="OrthoDB" id="4266042at2"/>